<feature type="transmembrane region" description="Helical" evidence="1">
    <location>
        <begin position="142"/>
        <end position="167"/>
    </location>
</feature>
<dbReference type="Proteomes" id="UP000435187">
    <property type="component" value="Unassembled WGS sequence"/>
</dbReference>
<feature type="transmembrane region" description="Helical" evidence="1">
    <location>
        <begin position="74"/>
        <end position="97"/>
    </location>
</feature>
<name>A0A6N7QX74_9BACI</name>
<organism evidence="2 3">
    <name type="scientific">Gracilibacillus thailandensis</name>
    <dbReference type="NCBI Taxonomy" id="563735"/>
    <lineage>
        <taxon>Bacteria</taxon>
        <taxon>Bacillati</taxon>
        <taxon>Bacillota</taxon>
        <taxon>Bacilli</taxon>
        <taxon>Bacillales</taxon>
        <taxon>Bacillaceae</taxon>
        <taxon>Gracilibacillus</taxon>
    </lineage>
</organism>
<evidence type="ECO:0000313" key="3">
    <source>
        <dbReference type="Proteomes" id="UP000435187"/>
    </source>
</evidence>
<gene>
    <name evidence="2" type="ORF">GH885_03085</name>
</gene>
<keyword evidence="1" id="KW-0472">Membrane</keyword>
<dbReference type="EMBL" id="WJEE01000003">
    <property type="protein sequence ID" value="MRI65330.1"/>
    <property type="molecule type" value="Genomic_DNA"/>
</dbReference>
<feature type="transmembrane region" description="Helical" evidence="1">
    <location>
        <begin position="6"/>
        <end position="23"/>
    </location>
</feature>
<keyword evidence="3" id="KW-1185">Reference proteome</keyword>
<feature type="transmembrane region" description="Helical" evidence="1">
    <location>
        <begin position="109"/>
        <end position="130"/>
    </location>
</feature>
<dbReference type="AlphaFoldDB" id="A0A6N7QX74"/>
<evidence type="ECO:0000256" key="1">
    <source>
        <dbReference type="SAM" id="Phobius"/>
    </source>
</evidence>
<dbReference type="RefSeq" id="WP_153834175.1">
    <property type="nucleotide sequence ID" value="NZ_JBHUMW010000002.1"/>
</dbReference>
<accession>A0A6N7QX74</accession>
<feature type="transmembrane region" description="Helical" evidence="1">
    <location>
        <begin position="44"/>
        <end position="68"/>
    </location>
</feature>
<reference evidence="2 3" key="1">
    <citation type="submission" date="2019-10" db="EMBL/GenBank/DDBJ databases">
        <title>Gracilibacillus salitolerans sp. nov., a moderate halophile isolated from a saline soil in northwest China.</title>
        <authorList>
            <person name="Gan L."/>
        </authorList>
    </citation>
    <scope>NUCLEOTIDE SEQUENCE [LARGE SCALE GENOMIC DNA]</scope>
    <source>
        <strain evidence="2 3">TP2-8</strain>
    </source>
</reference>
<proteinExistence type="predicted"/>
<evidence type="ECO:0000313" key="2">
    <source>
        <dbReference type="EMBL" id="MRI65330.1"/>
    </source>
</evidence>
<sequence>MSMFLIVGVLAIILFLFLRKPIVKKLESFGSLELDSEKHRWLNSHWKAGGILFGVNALLFSCTILILIGLSYLLIPYLHIFTMIGAVIISLIVWIKFARSWCGSKLNQWKFALIGSSFYVVMIIFFSYWYVTLEPSYPGEDLFMAGIGLMMAIFVSFVAFLTCLIVVGTSNNRSYQRLTTG</sequence>
<keyword evidence="1" id="KW-1133">Transmembrane helix</keyword>
<protein>
    <submittedName>
        <fullName evidence="2">Uncharacterized protein</fullName>
    </submittedName>
</protein>
<comment type="caution">
    <text evidence="2">The sequence shown here is derived from an EMBL/GenBank/DDBJ whole genome shotgun (WGS) entry which is preliminary data.</text>
</comment>
<keyword evidence="1" id="KW-0812">Transmembrane</keyword>